<dbReference type="AlphaFoldDB" id="A0AA88B8I9"/>
<protein>
    <submittedName>
        <fullName evidence="2">Uncharacterized protein</fullName>
    </submittedName>
</protein>
<organism evidence="2 3">
    <name type="scientific">Bradyrhizobium guangdongense</name>
    <dbReference type="NCBI Taxonomy" id="1325090"/>
    <lineage>
        <taxon>Bacteria</taxon>
        <taxon>Pseudomonadati</taxon>
        <taxon>Pseudomonadota</taxon>
        <taxon>Alphaproteobacteria</taxon>
        <taxon>Hyphomicrobiales</taxon>
        <taxon>Nitrobacteraceae</taxon>
        <taxon>Bradyrhizobium</taxon>
    </lineage>
</organism>
<keyword evidence="1" id="KW-0472">Membrane</keyword>
<dbReference type="EMBL" id="BMHC01000005">
    <property type="protein sequence ID" value="GGI24806.1"/>
    <property type="molecule type" value="Genomic_DNA"/>
</dbReference>
<reference evidence="2" key="2">
    <citation type="submission" date="2022-12" db="EMBL/GenBank/DDBJ databases">
        <authorList>
            <person name="Sun Q."/>
            <person name="Zhou Y."/>
        </authorList>
    </citation>
    <scope>NUCLEOTIDE SEQUENCE</scope>
    <source>
        <strain evidence="2">CGMCC 1.15034</strain>
    </source>
</reference>
<proteinExistence type="predicted"/>
<keyword evidence="1" id="KW-0812">Transmembrane</keyword>
<evidence type="ECO:0000313" key="2">
    <source>
        <dbReference type="EMBL" id="GGI24806.1"/>
    </source>
</evidence>
<comment type="caution">
    <text evidence="2">The sequence shown here is derived from an EMBL/GenBank/DDBJ whole genome shotgun (WGS) entry which is preliminary data.</text>
</comment>
<evidence type="ECO:0000256" key="1">
    <source>
        <dbReference type="SAM" id="Phobius"/>
    </source>
</evidence>
<feature type="transmembrane region" description="Helical" evidence="1">
    <location>
        <begin position="33"/>
        <end position="51"/>
    </location>
</feature>
<dbReference type="Proteomes" id="UP000625079">
    <property type="component" value="Unassembled WGS sequence"/>
</dbReference>
<gene>
    <name evidence="2" type="ORF">GCM10010987_31230</name>
</gene>
<reference evidence="2" key="1">
    <citation type="journal article" date="2014" name="Int. J. Syst. Evol. Microbiol.">
        <title>Complete genome sequence of Corynebacterium casei LMG S-19264T (=DSM 44701T), isolated from a smear-ripened cheese.</title>
        <authorList>
            <consortium name="US DOE Joint Genome Institute (JGI-PGF)"/>
            <person name="Walter F."/>
            <person name="Albersmeier A."/>
            <person name="Kalinowski J."/>
            <person name="Ruckert C."/>
        </authorList>
    </citation>
    <scope>NUCLEOTIDE SEQUENCE</scope>
    <source>
        <strain evidence="2">CGMCC 1.15034</strain>
    </source>
</reference>
<evidence type="ECO:0000313" key="3">
    <source>
        <dbReference type="Proteomes" id="UP000625079"/>
    </source>
</evidence>
<sequence length="88" mass="9853">MGPYQSLVLLLIPASIVEPLKLGAVAIAGEGHWITGTAVIVCAYAASLFLVERLFRIVRPKLLTLPWFARLWNWLLSLRANALGWLRR</sequence>
<name>A0AA88B8I9_9BRAD</name>
<keyword evidence="1" id="KW-1133">Transmembrane helix</keyword>
<accession>A0AA88B8I9</accession>